<dbReference type="Gene3D" id="3.20.20.70">
    <property type="entry name" value="Aldolase class I"/>
    <property type="match status" value="1"/>
</dbReference>
<accession>A0ABS3CUB2</accession>
<dbReference type="Proteomes" id="UP000663992">
    <property type="component" value="Unassembled WGS sequence"/>
</dbReference>
<comment type="pathway">
    <text evidence="1">Carbohydrate metabolism; D-tagatose 6-phosphate degradation; D-glyceraldehyde 3-phosphate and glycerone phosphate from D-tagatose 6-phosphate: step 2/2.</text>
</comment>
<dbReference type="EC" id="4.1.2.40" evidence="2"/>
<proteinExistence type="predicted"/>
<dbReference type="InterPro" id="IPR050303">
    <property type="entry name" value="GatZ_KbaZ_carbometab"/>
</dbReference>
<dbReference type="Pfam" id="PF08013">
    <property type="entry name" value="GatZ_KbaZ-like"/>
    <property type="match status" value="1"/>
</dbReference>
<dbReference type="InterPro" id="IPR012062">
    <property type="entry name" value="GatZ/KbaZ-like"/>
</dbReference>
<organism evidence="2 3">
    <name type="scientific">Bowmanella yangjiangensis</name>
    <dbReference type="NCBI Taxonomy" id="2811230"/>
    <lineage>
        <taxon>Bacteria</taxon>
        <taxon>Pseudomonadati</taxon>
        <taxon>Pseudomonadota</taxon>
        <taxon>Gammaproteobacteria</taxon>
        <taxon>Alteromonadales</taxon>
        <taxon>Alteromonadaceae</taxon>
        <taxon>Bowmanella</taxon>
    </lineage>
</organism>
<comment type="caution">
    <text evidence="2">The sequence shown here is derived from an EMBL/GenBank/DDBJ whole genome shotgun (WGS) entry which is preliminary data.</text>
</comment>
<reference evidence="2 3" key="1">
    <citation type="submission" date="2021-03" db="EMBL/GenBank/DDBJ databases">
        <title>novel species isolated from a fishpond in China.</title>
        <authorList>
            <person name="Lu H."/>
            <person name="Cai Z."/>
        </authorList>
    </citation>
    <scope>NUCLEOTIDE SEQUENCE [LARGE SCALE GENOMIC DNA]</scope>
    <source>
        <strain evidence="2 3">Y57</strain>
    </source>
</reference>
<dbReference type="RefSeq" id="WP_206594538.1">
    <property type="nucleotide sequence ID" value="NZ_JAFKCS010000011.1"/>
</dbReference>
<evidence type="ECO:0000313" key="3">
    <source>
        <dbReference type="Proteomes" id="UP000663992"/>
    </source>
</evidence>
<sequence>MRLLRELFAANRGGKACGIYSVCSAHPLVLKAAILQAKKDNSLLLVEATANQVNQFGGYTGMQPADFIKFVRDMADELDLSPERLVFGGDHLGPVCWTDKPADEAMQLCEGLIQSYVEAGFEKIHLDTSMPCADDPEALSDDTIASRAARLCQVAEQVSSQLGRDLCYVVGTEVPPPGGVDELEEHLAPTPVANVMHTLAAHKEAFTARGLKESTWDKVVAIVVQPGVEFDNSKVHDFAAGLASDLSGAIESVPSLVYEAHSTDYQSQCALCKLVQGHFAILKVGPALTFSLREGLFALSHIEDALIAPEKRSNLREKCAEQMQEQPKYWQKFYPNAVQQPWLRFFSYSDRIRYYWSQPDLQTALSQLIANLSDVVIPLPLLSQYLPCQYQAVRSGQLNAEPEALLLHKIADVLNDYAQACHFQN</sequence>
<dbReference type="InterPro" id="IPR013785">
    <property type="entry name" value="Aldolase_TIM"/>
</dbReference>
<dbReference type="PIRSF" id="PIRSF009264">
    <property type="entry name" value="TagBP_ald_AgaZ"/>
    <property type="match status" value="1"/>
</dbReference>
<dbReference type="PANTHER" id="PTHR32502">
    <property type="entry name" value="N-ACETYLGALACTOSAMINE PERMEASE II COMPONENT-RELATED"/>
    <property type="match status" value="1"/>
</dbReference>
<dbReference type="EMBL" id="JAFKCS010000011">
    <property type="protein sequence ID" value="MBN7820708.1"/>
    <property type="molecule type" value="Genomic_DNA"/>
</dbReference>
<gene>
    <name evidence="2" type="ORF">J0A65_12585</name>
</gene>
<dbReference type="PANTHER" id="PTHR32502:SF2">
    <property type="entry name" value="D-TAGATOSE-1,6-BISPHOSPHATE ALDOLASE SUBUNIT KBAZ"/>
    <property type="match status" value="1"/>
</dbReference>
<dbReference type="GO" id="GO:0009025">
    <property type="term" value="F:tagatose-bisphosphate aldolase activity"/>
    <property type="evidence" value="ECO:0007669"/>
    <property type="project" value="UniProtKB-EC"/>
</dbReference>
<name>A0ABS3CUB2_9ALTE</name>
<evidence type="ECO:0000313" key="2">
    <source>
        <dbReference type="EMBL" id="MBN7820708.1"/>
    </source>
</evidence>
<dbReference type="SUPFAM" id="SSF51569">
    <property type="entry name" value="Aldolase"/>
    <property type="match status" value="1"/>
</dbReference>
<keyword evidence="2" id="KW-0456">Lyase</keyword>
<dbReference type="Gene3D" id="1.10.400.20">
    <property type="entry name" value="putative tagatose 6-phosphate kinase domain like"/>
    <property type="match status" value="1"/>
</dbReference>
<keyword evidence="3" id="KW-1185">Reference proteome</keyword>
<dbReference type="NCBIfam" id="TIGR02810">
    <property type="entry name" value="agaZ_gatZ"/>
    <property type="match status" value="1"/>
</dbReference>
<evidence type="ECO:0000256" key="1">
    <source>
        <dbReference type="ARBA" id="ARBA00005191"/>
    </source>
</evidence>
<protein>
    <submittedName>
        <fullName evidence="2">D-tagatose-bisphosphate aldolase, class II, non-catalytic subunit</fullName>
        <ecNumber evidence="2">4.1.2.40</ecNumber>
    </submittedName>
</protein>